<dbReference type="AlphaFoldDB" id="A0A8W8KMF3"/>
<evidence type="ECO:0000313" key="5">
    <source>
        <dbReference type="Proteomes" id="UP000005408"/>
    </source>
</evidence>
<keyword evidence="5" id="KW-1185">Reference proteome</keyword>
<dbReference type="Gene3D" id="3.90.640.10">
    <property type="entry name" value="Actin, Chain A, domain 4"/>
    <property type="match status" value="1"/>
</dbReference>
<protein>
    <recommendedName>
        <fullName evidence="6">Heat shock 70 kDa protein 12A</fullName>
    </recommendedName>
</protein>
<evidence type="ECO:0000256" key="2">
    <source>
        <dbReference type="ARBA" id="ARBA00022741"/>
    </source>
</evidence>
<organism evidence="4 5">
    <name type="scientific">Magallana gigas</name>
    <name type="common">Pacific oyster</name>
    <name type="synonym">Crassostrea gigas</name>
    <dbReference type="NCBI Taxonomy" id="29159"/>
    <lineage>
        <taxon>Eukaryota</taxon>
        <taxon>Metazoa</taxon>
        <taxon>Spiralia</taxon>
        <taxon>Lophotrochozoa</taxon>
        <taxon>Mollusca</taxon>
        <taxon>Bivalvia</taxon>
        <taxon>Autobranchia</taxon>
        <taxon>Pteriomorphia</taxon>
        <taxon>Ostreida</taxon>
        <taxon>Ostreoidea</taxon>
        <taxon>Ostreidae</taxon>
        <taxon>Magallana</taxon>
    </lineage>
</organism>
<dbReference type="PANTHER" id="PTHR14187:SF5">
    <property type="entry name" value="HEAT SHOCK 70 KDA PROTEIN 12A"/>
    <property type="match status" value="1"/>
</dbReference>
<dbReference type="PANTHER" id="PTHR14187">
    <property type="entry name" value="ALPHA KINASE/ELONGATION FACTOR 2 KINASE"/>
    <property type="match status" value="1"/>
</dbReference>
<dbReference type="EnsemblMetazoa" id="G24124.1">
    <property type="protein sequence ID" value="G24124.1:cds"/>
    <property type="gene ID" value="G24124"/>
</dbReference>
<evidence type="ECO:0000313" key="4">
    <source>
        <dbReference type="EnsemblMetazoa" id="G24124.1:cds"/>
    </source>
</evidence>
<accession>A0A8W8KMF3</accession>
<evidence type="ECO:0008006" key="6">
    <source>
        <dbReference type="Google" id="ProtNLM"/>
    </source>
</evidence>
<reference evidence="4" key="1">
    <citation type="submission" date="2022-08" db="UniProtKB">
        <authorList>
            <consortium name="EnsemblMetazoa"/>
        </authorList>
    </citation>
    <scope>IDENTIFICATION</scope>
    <source>
        <strain evidence="4">05x7-T-G4-1.051#20</strain>
    </source>
</reference>
<dbReference type="InterPro" id="IPR013126">
    <property type="entry name" value="Hsp_70_fam"/>
</dbReference>
<dbReference type="Pfam" id="PF00012">
    <property type="entry name" value="HSP70"/>
    <property type="match status" value="1"/>
</dbReference>
<name>A0A8W8KMF3_MAGGI</name>
<keyword evidence="3" id="KW-0067">ATP-binding</keyword>
<dbReference type="Proteomes" id="UP000005408">
    <property type="component" value="Unassembled WGS sequence"/>
</dbReference>
<dbReference type="SUPFAM" id="SSF53067">
    <property type="entry name" value="Actin-like ATPase domain"/>
    <property type="match status" value="2"/>
</dbReference>
<comment type="similarity">
    <text evidence="1">Belongs to the heat shock protein 70 family.</text>
</comment>
<dbReference type="CDD" id="cd10229">
    <property type="entry name" value="ASKHA_NBD_HSP70_HSPA12"/>
    <property type="match status" value="1"/>
</dbReference>
<sequence length="611" mass="69894">MPLELKVYTKKCTPSSEKARELSGLLYANFLQVNMDTEKTEVKYGIQVSERSPRHSWDIVAAFDIGTSYSGYAYSDRKEMDLKSVSFNQWTGNMVSDPKAKAPTTVLFDKNMRFHSFGYEAEDFYATQVCEKKNDDWYRFKNFKMVLYREKNVQRDLKISDDSGRSSLLASEVFSQTIKSLKSHFENTVRERALQFDSGNVLYVVTVPAIWKQSAKLLMKEAAMQAGIPEAQLLIALEPEAAAMYCKSLPEQTLTDTFKPHKRYMVLDLGGGTVDVVVHDVLEDGGLAEVYKASGGDWGGTMVDREFERYIQNIFNSETCLKELWNLSPRDAYDLEREFEMQKRQISNKAADIRLKLPARLQQVGKVPVTSSITFDHIYVQYPKFKEFFENPKNRIISLIKDILNEVGRLDQIILVGGFSSSRYLYDQLKSHSDISGIDICCPKEPGLAVLQGAVLFGYNPEDVRYRICRYTFGFGVLQDFDESIHRADKRDKVDGEDVCKDVFDVLVYEGEKVKFDDPKFATSKSSHRQADRKHIPIKKELFAGKNIPQDRTVYVTEEGIKPLGKIISHAPKEGWSNLVEFKTKVYFGQTEIKIEDFDITNNRTSPVNEK</sequence>
<evidence type="ECO:0000256" key="1">
    <source>
        <dbReference type="ARBA" id="ARBA00007381"/>
    </source>
</evidence>
<dbReference type="GO" id="GO:0140662">
    <property type="term" value="F:ATP-dependent protein folding chaperone"/>
    <property type="evidence" value="ECO:0007669"/>
    <property type="project" value="InterPro"/>
</dbReference>
<keyword evidence="2" id="KW-0547">Nucleotide-binding</keyword>
<dbReference type="Gene3D" id="3.30.420.40">
    <property type="match status" value="2"/>
</dbReference>
<evidence type="ECO:0000256" key="3">
    <source>
        <dbReference type="ARBA" id="ARBA00022840"/>
    </source>
</evidence>
<proteinExistence type="inferred from homology"/>
<dbReference type="InterPro" id="IPR043129">
    <property type="entry name" value="ATPase_NBD"/>
</dbReference>
<dbReference type="GO" id="GO:0005524">
    <property type="term" value="F:ATP binding"/>
    <property type="evidence" value="ECO:0007669"/>
    <property type="project" value="UniProtKB-KW"/>
</dbReference>